<dbReference type="EMBL" id="JRHO01000010">
    <property type="protein sequence ID" value="KGK98915.1"/>
    <property type="molecule type" value="Genomic_DNA"/>
</dbReference>
<feature type="transmembrane region" description="Helical" evidence="5">
    <location>
        <begin position="7"/>
        <end position="33"/>
    </location>
</feature>
<accession>A0A099T158</accession>
<evidence type="ECO:0000256" key="3">
    <source>
        <dbReference type="ARBA" id="ARBA00022989"/>
    </source>
</evidence>
<dbReference type="Pfam" id="PF01925">
    <property type="entry name" value="TauE"/>
    <property type="match status" value="1"/>
</dbReference>
<feature type="transmembrane region" description="Helical" evidence="5">
    <location>
        <begin position="235"/>
        <end position="256"/>
    </location>
</feature>
<feature type="transmembrane region" description="Helical" evidence="5">
    <location>
        <begin position="135"/>
        <end position="166"/>
    </location>
</feature>
<feature type="transmembrane region" description="Helical" evidence="5">
    <location>
        <begin position="96"/>
        <end position="115"/>
    </location>
</feature>
<feature type="transmembrane region" description="Helical" evidence="5">
    <location>
        <begin position="172"/>
        <end position="190"/>
    </location>
</feature>
<gene>
    <name evidence="6" type="ORF">LI82_06405</name>
</gene>
<dbReference type="GO" id="GO:0005886">
    <property type="term" value="C:plasma membrane"/>
    <property type="evidence" value="ECO:0007669"/>
    <property type="project" value="UniProtKB-SubCell"/>
</dbReference>
<keyword evidence="4 5" id="KW-0472">Membrane</keyword>
<evidence type="ECO:0000256" key="2">
    <source>
        <dbReference type="ARBA" id="ARBA00022692"/>
    </source>
</evidence>
<proteinExistence type="inferred from homology"/>
<name>A0A099T158_METMT</name>
<dbReference type="InterPro" id="IPR002781">
    <property type="entry name" value="TM_pro_TauE-like"/>
</dbReference>
<evidence type="ECO:0000256" key="1">
    <source>
        <dbReference type="ARBA" id="ARBA00004141"/>
    </source>
</evidence>
<reference evidence="6 7" key="1">
    <citation type="submission" date="2014-09" db="EMBL/GenBank/DDBJ databases">
        <title>Draft genome sequence of an obligately methylotrophic methanogen, Methanococcoides methylutens, isolated from marine sediment.</title>
        <authorList>
            <person name="Guan Y."/>
            <person name="Ngugi D.K."/>
            <person name="Blom J."/>
            <person name="Ali S."/>
            <person name="Ferry J.G."/>
            <person name="Stingl U."/>
        </authorList>
    </citation>
    <scope>NUCLEOTIDE SEQUENCE [LARGE SCALE GENOMIC DNA]</scope>
    <source>
        <strain evidence="6 7">DSM 2657</strain>
    </source>
</reference>
<dbReference type="OrthoDB" id="57422at2157"/>
<keyword evidence="2 5" id="KW-0812">Transmembrane</keyword>
<protein>
    <recommendedName>
        <fullName evidence="5">Probable membrane transporter protein</fullName>
    </recommendedName>
</protein>
<dbReference type="PANTHER" id="PTHR43701">
    <property type="entry name" value="MEMBRANE TRANSPORTER PROTEIN MJ0441-RELATED"/>
    <property type="match status" value="1"/>
</dbReference>
<keyword evidence="7" id="KW-1185">Reference proteome</keyword>
<comment type="similarity">
    <text evidence="5">Belongs to the 4-toluene sulfonate uptake permease (TSUP) (TC 2.A.102) family.</text>
</comment>
<comment type="caution">
    <text evidence="6">The sequence shown here is derived from an EMBL/GenBank/DDBJ whole genome shotgun (WGS) entry which is preliminary data.</text>
</comment>
<evidence type="ECO:0000313" key="6">
    <source>
        <dbReference type="EMBL" id="KGK98915.1"/>
    </source>
</evidence>
<sequence>MELLFYIAIVFCLSILFSFLGMGGAIIYVPLLYWLGMDLLTAIAIALLLNVVTTFSASITYIKKRMVDFHTAAPFILSSAIAAPFGAFISRSVPDTTTLSIFSLVVALAGFIVIFSKRICHSECGSKASWKARFIIGIILGLFIGTVAGMLGIGGGTFLVPVLLLLGFGIKSAPATSALVVLFSSLSGFLSHIGSLQIDLSLLAAMGFTALVGGQIGSRLMYLRNDKLRLFFEQYFSKILGIVLLLIAVMLQYSLIGK</sequence>
<evidence type="ECO:0000313" key="7">
    <source>
        <dbReference type="Proteomes" id="UP000029859"/>
    </source>
</evidence>
<dbReference type="InterPro" id="IPR051598">
    <property type="entry name" value="TSUP/Inactive_protease-like"/>
</dbReference>
<dbReference type="PANTHER" id="PTHR43701:SF2">
    <property type="entry name" value="MEMBRANE TRANSPORTER PROTEIN YJNA-RELATED"/>
    <property type="match status" value="1"/>
</dbReference>
<comment type="subcellular location">
    <subcellularLocation>
        <location evidence="5">Cell membrane</location>
        <topology evidence="5">Multi-pass membrane protein</topology>
    </subcellularLocation>
    <subcellularLocation>
        <location evidence="1">Membrane</location>
        <topology evidence="1">Multi-pass membrane protein</topology>
    </subcellularLocation>
</comment>
<keyword evidence="3 5" id="KW-1133">Transmembrane helix</keyword>
<evidence type="ECO:0000256" key="5">
    <source>
        <dbReference type="RuleBase" id="RU363041"/>
    </source>
</evidence>
<feature type="transmembrane region" description="Helical" evidence="5">
    <location>
        <begin position="202"/>
        <end position="223"/>
    </location>
</feature>
<dbReference type="AlphaFoldDB" id="A0A099T158"/>
<feature type="transmembrane region" description="Helical" evidence="5">
    <location>
        <begin position="69"/>
        <end position="90"/>
    </location>
</feature>
<evidence type="ECO:0000256" key="4">
    <source>
        <dbReference type="ARBA" id="ARBA00023136"/>
    </source>
</evidence>
<dbReference type="RefSeq" id="WP_048194246.1">
    <property type="nucleotide sequence ID" value="NZ_CAAGSM010000003.1"/>
</dbReference>
<keyword evidence="5" id="KW-1003">Cell membrane</keyword>
<organism evidence="6 7">
    <name type="scientific">Methanococcoides methylutens</name>
    <dbReference type="NCBI Taxonomy" id="2226"/>
    <lineage>
        <taxon>Archaea</taxon>
        <taxon>Methanobacteriati</taxon>
        <taxon>Methanobacteriota</taxon>
        <taxon>Stenosarchaea group</taxon>
        <taxon>Methanomicrobia</taxon>
        <taxon>Methanosarcinales</taxon>
        <taxon>Methanosarcinaceae</taxon>
        <taxon>Methanococcoides</taxon>
    </lineage>
</organism>
<dbReference type="Proteomes" id="UP000029859">
    <property type="component" value="Unassembled WGS sequence"/>
</dbReference>
<feature type="transmembrane region" description="Helical" evidence="5">
    <location>
        <begin position="39"/>
        <end position="62"/>
    </location>
</feature>